<name>A0A0F9R7M4_9ZZZZ</name>
<comment type="caution">
    <text evidence="1">The sequence shown here is derived from an EMBL/GenBank/DDBJ whole genome shotgun (WGS) entry which is preliminary data.</text>
</comment>
<gene>
    <name evidence="1" type="ORF">LCGC14_0629340</name>
</gene>
<dbReference type="EMBL" id="LAZR01001096">
    <property type="protein sequence ID" value="KKN50764.1"/>
    <property type="molecule type" value="Genomic_DNA"/>
</dbReference>
<dbReference type="AlphaFoldDB" id="A0A0F9R7M4"/>
<evidence type="ECO:0000313" key="1">
    <source>
        <dbReference type="EMBL" id="KKN50764.1"/>
    </source>
</evidence>
<organism evidence="1">
    <name type="scientific">marine sediment metagenome</name>
    <dbReference type="NCBI Taxonomy" id="412755"/>
    <lineage>
        <taxon>unclassified sequences</taxon>
        <taxon>metagenomes</taxon>
        <taxon>ecological metagenomes</taxon>
    </lineage>
</organism>
<proteinExistence type="predicted"/>
<accession>A0A0F9R7M4</accession>
<protein>
    <submittedName>
        <fullName evidence="1">Uncharacterized protein</fullName>
    </submittedName>
</protein>
<sequence>MKESAFQLVVLSPRDKEFVAAMKHIRHTIEKRRRFISFLYMRMIGRI</sequence>
<reference evidence="1" key="1">
    <citation type="journal article" date="2015" name="Nature">
        <title>Complex archaea that bridge the gap between prokaryotes and eukaryotes.</title>
        <authorList>
            <person name="Spang A."/>
            <person name="Saw J.H."/>
            <person name="Jorgensen S.L."/>
            <person name="Zaremba-Niedzwiedzka K."/>
            <person name="Martijn J."/>
            <person name="Lind A.E."/>
            <person name="van Eijk R."/>
            <person name="Schleper C."/>
            <person name="Guy L."/>
            <person name="Ettema T.J."/>
        </authorList>
    </citation>
    <scope>NUCLEOTIDE SEQUENCE</scope>
</reference>